<feature type="transmembrane region" description="Helical" evidence="2">
    <location>
        <begin position="180"/>
        <end position="201"/>
    </location>
</feature>
<dbReference type="Pfam" id="PF10306">
    <property type="entry name" value="FLILHELTA"/>
    <property type="match status" value="1"/>
</dbReference>
<evidence type="ECO:0000256" key="2">
    <source>
        <dbReference type="SAM" id="Phobius"/>
    </source>
</evidence>
<protein>
    <submittedName>
        <fullName evidence="3">Uncharacterized protein</fullName>
    </submittedName>
</protein>
<name>A0AA39YFJ2_9PEZI</name>
<evidence type="ECO:0000256" key="1">
    <source>
        <dbReference type="SAM" id="MobiDB-lite"/>
    </source>
</evidence>
<feature type="region of interest" description="Disordered" evidence="1">
    <location>
        <begin position="15"/>
        <end position="42"/>
    </location>
</feature>
<keyword evidence="2" id="KW-0472">Membrane</keyword>
<dbReference type="Proteomes" id="UP001174936">
    <property type="component" value="Unassembled WGS sequence"/>
</dbReference>
<feature type="compositionally biased region" description="Basic residues" evidence="1">
    <location>
        <begin position="15"/>
        <end position="27"/>
    </location>
</feature>
<feature type="transmembrane region" description="Helical" evidence="2">
    <location>
        <begin position="72"/>
        <end position="96"/>
    </location>
</feature>
<dbReference type="EMBL" id="JAULSV010000002">
    <property type="protein sequence ID" value="KAK0651703.1"/>
    <property type="molecule type" value="Genomic_DNA"/>
</dbReference>
<dbReference type="PANTHER" id="PTHR28002">
    <property type="entry name" value="MIOREX COMPLEX COMPONENT 11"/>
    <property type="match status" value="1"/>
</dbReference>
<comment type="caution">
    <text evidence="3">The sequence shown here is derived from an EMBL/GenBank/DDBJ whole genome shotgun (WGS) entry which is preliminary data.</text>
</comment>
<keyword evidence="2" id="KW-1133">Transmembrane helix</keyword>
<dbReference type="PANTHER" id="PTHR28002:SF1">
    <property type="entry name" value="MIOREX COMPLEX COMPONENT 11"/>
    <property type="match status" value="1"/>
</dbReference>
<proteinExistence type="predicted"/>
<accession>A0AA39YFJ2</accession>
<dbReference type="InterPro" id="IPR018811">
    <property type="entry name" value="MRX11"/>
</dbReference>
<reference evidence="3" key="1">
    <citation type="submission" date="2023-06" db="EMBL/GenBank/DDBJ databases">
        <title>Genome-scale phylogeny and comparative genomics of the fungal order Sordariales.</title>
        <authorList>
            <consortium name="Lawrence Berkeley National Laboratory"/>
            <person name="Hensen N."/>
            <person name="Bonometti L."/>
            <person name="Westerberg I."/>
            <person name="Brannstrom I.O."/>
            <person name="Guillou S."/>
            <person name="Cros-Aarteil S."/>
            <person name="Calhoun S."/>
            <person name="Haridas S."/>
            <person name="Kuo A."/>
            <person name="Mondo S."/>
            <person name="Pangilinan J."/>
            <person name="Riley R."/>
            <person name="Labutti K."/>
            <person name="Andreopoulos B."/>
            <person name="Lipzen A."/>
            <person name="Chen C."/>
            <person name="Yanf M."/>
            <person name="Daum C."/>
            <person name="Ng V."/>
            <person name="Clum A."/>
            <person name="Steindorff A."/>
            <person name="Ohm R."/>
            <person name="Martin F."/>
            <person name="Silar P."/>
            <person name="Natvig D."/>
            <person name="Lalanne C."/>
            <person name="Gautier V."/>
            <person name="Ament-Velasquez S.L."/>
            <person name="Kruys A."/>
            <person name="Hutchinson M.I."/>
            <person name="Powell A.J."/>
            <person name="Barry K."/>
            <person name="Miller A.N."/>
            <person name="Grigoriev I.V."/>
            <person name="Debuchy R."/>
            <person name="Gladieux P."/>
            <person name="Thoren M.H."/>
            <person name="Johannesson H."/>
        </authorList>
    </citation>
    <scope>NUCLEOTIDE SEQUENCE</scope>
    <source>
        <strain evidence="3">SMH2532-1</strain>
    </source>
</reference>
<keyword evidence="4" id="KW-1185">Reference proteome</keyword>
<sequence>MPPRTLLSRLPHLRHSLPPRALPHPRKPPPQTRHINTETTKTTTRASRILSRLPRPLQKYTARLRNAPLSHVVAFLILHEITAVIPLFGLFGVFHYTELIPVGYVLERYGGWVGEGAGRAERYFRRKGWFGFIEGEGEGEGEGREMKGEGDVLKKWEGGDGRYRVVVEVALAYALTKAMLPLRVVASVWATPWFAGVLGRVQGLMRFRRR</sequence>
<gene>
    <name evidence="3" type="ORF">B0T16DRAFT_85023</name>
</gene>
<dbReference type="GO" id="GO:0005739">
    <property type="term" value="C:mitochondrion"/>
    <property type="evidence" value="ECO:0007669"/>
    <property type="project" value="TreeGrafter"/>
</dbReference>
<organism evidence="3 4">
    <name type="scientific">Cercophora newfieldiana</name>
    <dbReference type="NCBI Taxonomy" id="92897"/>
    <lineage>
        <taxon>Eukaryota</taxon>
        <taxon>Fungi</taxon>
        <taxon>Dikarya</taxon>
        <taxon>Ascomycota</taxon>
        <taxon>Pezizomycotina</taxon>
        <taxon>Sordariomycetes</taxon>
        <taxon>Sordariomycetidae</taxon>
        <taxon>Sordariales</taxon>
        <taxon>Lasiosphaeriaceae</taxon>
        <taxon>Cercophora</taxon>
    </lineage>
</organism>
<evidence type="ECO:0000313" key="4">
    <source>
        <dbReference type="Proteomes" id="UP001174936"/>
    </source>
</evidence>
<keyword evidence="2" id="KW-0812">Transmembrane</keyword>
<evidence type="ECO:0000313" key="3">
    <source>
        <dbReference type="EMBL" id="KAK0651703.1"/>
    </source>
</evidence>
<dbReference type="AlphaFoldDB" id="A0AA39YFJ2"/>